<evidence type="ECO:0000256" key="6">
    <source>
        <dbReference type="ARBA" id="ARBA00022723"/>
    </source>
</evidence>
<evidence type="ECO:0000313" key="18">
    <source>
        <dbReference type="EMBL" id="POW11240.1"/>
    </source>
</evidence>
<dbReference type="Pfam" id="PF18913">
    <property type="entry name" value="FBPase_C"/>
    <property type="match status" value="1"/>
</dbReference>
<evidence type="ECO:0000256" key="12">
    <source>
        <dbReference type="ARBA" id="ARBA00070480"/>
    </source>
</evidence>
<evidence type="ECO:0000313" key="19">
    <source>
        <dbReference type="Proteomes" id="UP000239156"/>
    </source>
</evidence>
<dbReference type="EC" id="3.1.3.11" evidence="5"/>
<feature type="coiled-coil region" evidence="14">
    <location>
        <begin position="639"/>
        <end position="666"/>
    </location>
</feature>
<dbReference type="PRINTS" id="PR00115">
    <property type="entry name" value="F16BPHPHTASE"/>
</dbReference>
<evidence type="ECO:0000256" key="3">
    <source>
        <dbReference type="ARBA" id="ARBA00010941"/>
    </source>
</evidence>
<protein>
    <recommendedName>
        <fullName evidence="12">Fructose-1,6-bisphosphatase</fullName>
        <ecNumber evidence="5">3.1.3.11</ecNumber>
    </recommendedName>
    <alternativeName>
        <fullName evidence="11">D-fructose-1,6-bisphosphate 1-phosphohydrolase</fullName>
    </alternativeName>
</protein>
<dbReference type="Gene3D" id="3.40.190.80">
    <property type="match status" value="1"/>
</dbReference>
<dbReference type="InterPro" id="IPR044015">
    <property type="entry name" value="FBPase_C_dom"/>
</dbReference>
<keyword evidence="19" id="KW-1185">Reference proteome</keyword>
<evidence type="ECO:0000259" key="16">
    <source>
        <dbReference type="Pfam" id="PF00316"/>
    </source>
</evidence>
<feature type="domain" description="Fructose-1-6-bisphosphatase class 1 C-terminal" evidence="17">
    <location>
        <begin position="1088"/>
        <end position="1216"/>
    </location>
</feature>
<gene>
    <name evidence="18" type="ORF">PSTT_05452</name>
</gene>
<dbReference type="AlphaFoldDB" id="A0A2S4VPC1"/>
<comment type="subunit">
    <text evidence="4">Homotetramer.</text>
</comment>
<dbReference type="VEuPathDB" id="FungiDB:PSHT_08684"/>
<feature type="region of interest" description="Disordered" evidence="15">
    <location>
        <begin position="558"/>
        <end position="598"/>
    </location>
</feature>
<dbReference type="PANTHER" id="PTHR11556:SF1">
    <property type="entry name" value="FRUCTOSE-BISPHOSPHATASE"/>
    <property type="match status" value="1"/>
</dbReference>
<dbReference type="GO" id="GO:0005829">
    <property type="term" value="C:cytosol"/>
    <property type="evidence" value="ECO:0007669"/>
    <property type="project" value="TreeGrafter"/>
</dbReference>
<comment type="pathway">
    <text evidence="10">Carbohydrate biosynthesis.</text>
</comment>
<dbReference type="GO" id="GO:0006002">
    <property type="term" value="P:fructose 6-phosphate metabolic process"/>
    <property type="evidence" value="ECO:0007669"/>
    <property type="project" value="TreeGrafter"/>
</dbReference>
<evidence type="ECO:0000256" key="8">
    <source>
        <dbReference type="ARBA" id="ARBA00022842"/>
    </source>
</evidence>
<feature type="non-terminal residue" evidence="18">
    <location>
        <position position="1217"/>
    </location>
</feature>
<dbReference type="HAMAP" id="MF_01855">
    <property type="entry name" value="FBPase_class1"/>
    <property type="match status" value="1"/>
</dbReference>
<keyword evidence="9 13" id="KW-0119">Carbohydrate metabolism</keyword>
<dbReference type="InterPro" id="IPR020548">
    <property type="entry name" value="Fructose_bisphosphatase_AS"/>
</dbReference>
<accession>A0A2S4VPC1</accession>
<keyword evidence="8" id="KW-0460">Magnesium</keyword>
<dbReference type="FunFam" id="3.30.540.10:FF:000002">
    <property type="entry name" value="Fructose-1,6-bisphosphatase class 1"/>
    <property type="match status" value="1"/>
</dbReference>
<dbReference type="Proteomes" id="UP000239156">
    <property type="component" value="Unassembled WGS sequence"/>
</dbReference>
<feature type="domain" description="Fructose-1-6-bisphosphatase class I N-terminal" evidence="16">
    <location>
        <begin position="898"/>
        <end position="1084"/>
    </location>
</feature>
<dbReference type="Pfam" id="PF00316">
    <property type="entry name" value="FBPase"/>
    <property type="match status" value="2"/>
</dbReference>
<evidence type="ECO:0000259" key="17">
    <source>
        <dbReference type="Pfam" id="PF18913"/>
    </source>
</evidence>
<comment type="cofactor">
    <cofactor evidence="2">
        <name>Mg(2+)</name>
        <dbReference type="ChEBI" id="CHEBI:18420"/>
    </cofactor>
</comment>
<dbReference type="NCBIfam" id="NF006779">
    <property type="entry name" value="PRK09293.1-3"/>
    <property type="match status" value="1"/>
</dbReference>
<organism evidence="18 19">
    <name type="scientific">Puccinia striiformis</name>
    <dbReference type="NCBI Taxonomy" id="27350"/>
    <lineage>
        <taxon>Eukaryota</taxon>
        <taxon>Fungi</taxon>
        <taxon>Dikarya</taxon>
        <taxon>Basidiomycota</taxon>
        <taxon>Pucciniomycotina</taxon>
        <taxon>Pucciniomycetes</taxon>
        <taxon>Pucciniales</taxon>
        <taxon>Pucciniaceae</taxon>
        <taxon>Puccinia</taxon>
    </lineage>
</organism>
<keyword evidence="14" id="KW-0175">Coiled coil</keyword>
<evidence type="ECO:0000256" key="1">
    <source>
        <dbReference type="ARBA" id="ARBA00001273"/>
    </source>
</evidence>
<dbReference type="CDD" id="cd00354">
    <property type="entry name" value="FBPase"/>
    <property type="match status" value="1"/>
</dbReference>
<dbReference type="GO" id="GO:0030388">
    <property type="term" value="P:fructose 1,6-bisphosphate metabolic process"/>
    <property type="evidence" value="ECO:0007669"/>
    <property type="project" value="TreeGrafter"/>
</dbReference>
<dbReference type="GO" id="GO:0006000">
    <property type="term" value="P:fructose metabolic process"/>
    <property type="evidence" value="ECO:0007669"/>
    <property type="project" value="TreeGrafter"/>
</dbReference>
<name>A0A2S4VPC1_9BASI</name>
<dbReference type="EMBL" id="PKSL01000040">
    <property type="protein sequence ID" value="POW11240.1"/>
    <property type="molecule type" value="Genomic_DNA"/>
</dbReference>
<dbReference type="PROSITE" id="PS00124">
    <property type="entry name" value="FBPASE"/>
    <property type="match status" value="1"/>
</dbReference>
<evidence type="ECO:0000256" key="11">
    <source>
        <dbReference type="ARBA" id="ARBA00032973"/>
    </source>
</evidence>
<dbReference type="GO" id="GO:0006094">
    <property type="term" value="P:gluconeogenesis"/>
    <property type="evidence" value="ECO:0007669"/>
    <property type="project" value="TreeGrafter"/>
</dbReference>
<evidence type="ECO:0000256" key="15">
    <source>
        <dbReference type="SAM" id="MobiDB-lite"/>
    </source>
</evidence>
<dbReference type="InterPro" id="IPR028343">
    <property type="entry name" value="FBPtase"/>
</dbReference>
<keyword evidence="6" id="KW-0479">Metal-binding</keyword>
<evidence type="ECO:0000256" key="14">
    <source>
        <dbReference type="SAM" id="Coils"/>
    </source>
</evidence>
<comment type="caution">
    <text evidence="18">The sequence shown here is derived from an EMBL/GenBank/DDBJ whole genome shotgun (WGS) entry which is preliminary data.</text>
</comment>
<dbReference type="SUPFAM" id="SSF56655">
    <property type="entry name" value="Carbohydrate phosphatase"/>
    <property type="match status" value="2"/>
</dbReference>
<dbReference type="GO" id="GO:0046872">
    <property type="term" value="F:metal ion binding"/>
    <property type="evidence" value="ECO:0007669"/>
    <property type="project" value="UniProtKB-KW"/>
</dbReference>
<dbReference type="GO" id="GO:0042132">
    <property type="term" value="F:fructose 1,6-bisphosphate 1-phosphatase activity"/>
    <property type="evidence" value="ECO:0007669"/>
    <property type="project" value="UniProtKB-EC"/>
</dbReference>
<dbReference type="GO" id="GO:0005986">
    <property type="term" value="P:sucrose biosynthetic process"/>
    <property type="evidence" value="ECO:0007669"/>
    <property type="project" value="TreeGrafter"/>
</dbReference>
<evidence type="ECO:0000256" key="13">
    <source>
        <dbReference type="RuleBase" id="RU000508"/>
    </source>
</evidence>
<dbReference type="PANTHER" id="PTHR11556">
    <property type="entry name" value="FRUCTOSE-1,6-BISPHOSPHATASE-RELATED"/>
    <property type="match status" value="1"/>
</dbReference>
<dbReference type="NCBIfam" id="NF006778">
    <property type="entry name" value="PRK09293.1-1"/>
    <property type="match status" value="1"/>
</dbReference>
<evidence type="ECO:0000256" key="4">
    <source>
        <dbReference type="ARBA" id="ARBA00011881"/>
    </source>
</evidence>
<comment type="similarity">
    <text evidence="3 13">Belongs to the FBPase class 1 family.</text>
</comment>
<dbReference type="VEuPathDB" id="FungiDB:PSTT_05452"/>
<reference evidence="18" key="1">
    <citation type="submission" date="2017-12" db="EMBL/GenBank/DDBJ databases">
        <title>Gene loss provides genomic basis for host adaptation in cereal stripe rust fungi.</title>
        <authorList>
            <person name="Xia C."/>
        </authorList>
    </citation>
    <scope>NUCLEOTIDE SEQUENCE [LARGE SCALE GENOMIC DNA]</scope>
    <source>
        <strain evidence="18">93-210</strain>
    </source>
</reference>
<dbReference type="Gene3D" id="3.30.540.10">
    <property type="entry name" value="Fructose-1,6-Bisphosphatase, subunit A, domain 1"/>
    <property type="match status" value="2"/>
</dbReference>
<evidence type="ECO:0000256" key="7">
    <source>
        <dbReference type="ARBA" id="ARBA00022801"/>
    </source>
</evidence>
<evidence type="ECO:0000256" key="10">
    <source>
        <dbReference type="ARBA" id="ARBA00024331"/>
    </source>
</evidence>
<feature type="region of interest" description="Disordered" evidence="15">
    <location>
        <begin position="48"/>
        <end position="78"/>
    </location>
</feature>
<comment type="catalytic activity">
    <reaction evidence="1">
        <text>beta-D-fructose 1,6-bisphosphate + H2O = beta-D-fructose 6-phosphate + phosphate</text>
        <dbReference type="Rhea" id="RHEA:11064"/>
        <dbReference type="ChEBI" id="CHEBI:15377"/>
        <dbReference type="ChEBI" id="CHEBI:32966"/>
        <dbReference type="ChEBI" id="CHEBI:43474"/>
        <dbReference type="ChEBI" id="CHEBI:57634"/>
        <dbReference type="EC" id="3.1.3.11"/>
    </reaction>
</comment>
<feature type="domain" description="Fructose-1-6-bisphosphatase class I N-terminal" evidence="16">
    <location>
        <begin position="398"/>
        <end position="521"/>
    </location>
</feature>
<keyword evidence="7 13" id="KW-0378">Hydrolase</keyword>
<proteinExistence type="inferred from homology"/>
<dbReference type="InterPro" id="IPR000146">
    <property type="entry name" value="FBPase_class-1"/>
</dbReference>
<evidence type="ECO:0000256" key="2">
    <source>
        <dbReference type="ARBA" id="ARBA00001946"/>
    </source>
</evidence>
<dbReference type="InterPro" id="IPR033391">
    <property type="entry name" value="FBPase_N"/>
</dbReference>
<sequence length="1217" mass="136445">MIGLSILSILCHSAYLNVFTMILNVSAGVVAIPPTTLGQEAEPAVRDARSGGLGFGRSGRSDEAFRGESSPSTTYSSEHMYKGVKVSDEDTLLGLVRRKDKKVSGYEPYIREHEYNAIPYLRAQRVPTLSLEEMASAEKAYQEHLLGIRWSSNLDSNKEQGNRDRLYLQFKALKQLDLEGVMNSQEAQQAINRLSFLEYKGFDFSEEEAQLIEKLSEPIYESMGFTEQELALTDKDKELIENIAWQRVVRKKVDEITKNWDHFELMALSTSKEDARKIMGVSDNRELTDFELLALSIIKQEACKILEALENMKLIMSHDTAQWSPEAQRLLETINKMETGGDSPHLELDYGDLTTIRQLDKLEFWINWEKRPQWIAQHQLAAKPIDGIKKIQMSTEIITLTCHVLNSQARTPQASGDLTILLTTIQTTCKFICCDRIGAAGITNVQGEEQKKLDVLSNDIMINSLQANIFSLSLGVVCWGGQEELIVVEDTRQKGKYCVVFDPLDGSSNIDAGVNIEIMIGLSILSILCHSAYLNVFTMILNVPAGVVAVPPSTLGQEAEPAARDARSGGLGFGRSGRSDEPFRGKSSPSTTYSSEHMYKGVKVSDEDTLLGLVRRKDKMVTGYEDYIRRYGYDALEQMASAQKAYQEHRLEIKLSENLYSESNEEKWNLDPIYLKFRDLKQLNSKGKINSQEAQQAINRLSFLEYKGFDFSKEQGQLIEKLSEQAHNPLGYVEQELALTNEDRKLIEDIAWERVVAKKVDEITKNWQHFELMALAKSKKDARKIMGVSDNRELTDFELLALSTVISEARTILRALENMKLIMSHDTAQWSPEAQRLLETINKMETGGDSPHLEPDYKDLEIIRQLDQTAFWINWENRAQRIAQAQLAAKPINRIRKTRHVLNSQARTPQASGDLTILLTAIQTTCKFIATNVRRARLLNLIGAAGITNVQGEEQKKLDVLSNNIMINSLRASGKVALMVSEENEELIVVEDTRQKGKYCVVFDPLDGSSNIDAGVNIGTIFGIYRVPEGEEASIKHVLKPGKEMVAAGYCMYGSSANLVISTGQGVNGYTLDNGIGEFILTHPEIQVPKRGKIYSFNEGNTMFFHDPVIKYLESIKFPANGNPYSARYIGSMVADVHRTLLYGGIFGYPADKKSTSGKLRILYEGFPMAFLTEQAGGTATTGTERVLDVIPTDIHQRIPIFLGSSDDVEDCKSFYK</sequence>
<evidence type="ECO:0000256" key="5">
    <source>
        <dbReference type="ARBA" id="ARBA00013093"/>
    </source>
</evidence>
<dbReference type="FunFam" id="3.40.190.80:FF:000001">
    <property type="entry name" value="Fructose-1,6-bisphosphatase class 1"/>
    <property type="match status" value="1"/>
</dbReference>
<evidence type="ECO:0000256" key="9">
    <source>
        <dbReference type="ARBA" id="ARBA00023277"/>
    </source>
</evidence>